<keyword evidence="1" id="KW-0282">Flagellum</keyword>
<keyword evidence="1" id="KW-0969">Cilium</keyword>
<protein>
    <submittedName>
        <fullName evidence="1">Flagellar assembly protein FliH</fullName>
    </submittedName>
</protein>
<dbReference type="OrthoDB" id="7870971at2"/>
<keyword evidence="2" id="KW-1185">Reference proteome</keyword>
<dbReference type="Proteomes" id="UP000199144">
    <property type="component" value="Unassembled WGS sequence"/>
</dbReference>
<gene>
    <name evidence="1" type="ORF">SAMN04488042_1011392</name>
</gene>
<keyword evidence="1" id="KW-0966">Cell projection</keyword>
<organism evidence="1 2">
    <name type="scientific">Shimia aestuarii</name>
    <dbReference type="NCBI Taxonomy" id="254406"/>
    <lineage>
        <taxon>Bacteria</taxon>
        <taxon>Pseudomonadati</taxon>
        <taxon>Pseudomonadota</taxon>
        <taxon>Alphaproteobacteria</taxon>
        <taxon>Rhodobacterales</taxon>
        <taxon>Roseobacteraceae</taxon>
    </lineage>
</organism>
<dbReference type="AlphaFoldDB" id="A0A1I4KAY6"/>
<reference evidence="1 2" key="1">
    <citation type="submission" date="2016-10" db="EMBL/GenBank/DDBJ databases">
        <authorList>
            <person name="de Groot N.N."/>
        </authorList>
    </citation>
    <scope>NUCLEOTIDE SEQUENCE [LARGE SCALE GENOMIC DNA]</scope>
    <source>
        <strain evidence="1 2">DSM 15283</strain>
    </source>
</reference>
<dbReference type="STRING" id="254406.SAMN04488042_1011392"/>
<accession>A0A1I4KAY6</accession>
<name>A0A1I4KAY6_9RHOB</name>
<sequence length="198" mass="21562">MSIAHLLEDFGVVTSSGMPSGQSVPANDADLLDSFEQGYKAGWEDAIRAKSEERAGISADFARNLQDLGFTYHEAREAVVAELAPVVEQAVMSVLPDMSRQAIGLQVLEQLNAITRDHSGVPVLITTSPENYEAVSELLPDKVDFPVDVVRDAGLSEGQVRFQFGQSERQIDMDEVLSIVSRAFAGFTHQSKKEITHG</sequence>
<dbReference type="EMBL" id="FOTQ01000001">
    <property type="protein sequence ID" value="SFL75733.1"/>
    <property type="molecule type" value="Genomic_DNA"/>
</dbReference>
<evidence type="ECO:0000313" key="1">
    <source>
        <dbReference type="EMBL" id="SFL75733.1"/>
    </source>
</evidence>
<proteinExistence type="predicted"/>
<evidence type="ECO:0000313" key="2">
    <source>
        <dbReference type="Proteomes" id="UP000199144"/>
    </source>
</evidence>
<dbReference type="RefSeq" id="WP_093092100.1">
    <property type="nucleotide sequence ID" value="NZ_FOTQ01000001.1"/>
</dbReference>